<proteinExistence type="predicted"/>
<dbReference type="OrthoDB" id="427030at2759"/>
<organism evidence="2 3">
    <name type="scientific">Pomacea canaliculata</name>
    <name type="common">Golden apple snail</name>
    <dbReference type="NCBI Taxonomy" id="400727"/>
    <lineage>
        <taxon>Eukaryota</taxon>
        <taxon>Metazoa</taxon>
        <taxon>Spiralia</taxon>
        <taxon>Lophotrochozoa</taxon>
        <taxon>Mollusca</taxon>
        <taxon>Gastropoda</taxon>
        <taxon>Caenogastropoda</taxon>
        <taxon>Architaenioglossa</taxon>
        <taxon>Ampullarioidea</taxon>
        <taxon>Ampullariidae</taxon>
        <taxon>Pomacea</taxon>
    </lineage>
</organism>
<dbReference type="EMBL" id="PZQS01000002">
    <property type="protein sequence ID" value="PVD37038.1"/>
    <property type="molecule type" value="Genomic_DNA"/>
</dbReference>
<feature type="region of interest" description="Disordered" evidence="1">
    <location>
        <begin position="39"/>
        <end position="130"/>
    </location>
</feature>
<keyword evidence="3" id="KW-1185">Reference proteome</keyword>
<evidence type="ECO:0000313" key="2">
    <source>
        <dbReference type="EMBL" id="PVD37038.1"/>
    </source>
</evidence>
<evidence type="ECO:0000256" key="1">
    <source>
        <dbReference type="SAM" id="MobiDB-lite"/>
    </source>
</evidence>
<reference evidence="2 3" key="1">
    <citation type="submission" date="2018-04" db="EMBL/GenBank/DDBJ databases">
        <title>The genome of golden apple snail Pomacea canaliculata provides insight into stress tolerance and invasive adaptation.</title>
        <authorList>
            <person name="Liu C."/>
            <person name="Liu B."/>
            <person name="Ren Y."/>
            <person name="Zhang Y."/>
            <person name="Wang H."/>
            <person name="Li S."/>
            <person name="Jiang F."/>
            <person name="Yin L."/>
            <person name="Zhang G."/>
            <person name="Qian W."/>
            <person name="Fan W."/>
        </authorList>
    </citation>
    <scope>NUCLEOTIDE SEQUENCE [LARGE SCALE GENOMIC DNA]</scope>
    <source>
        <strain evidence="2">SZHN2017</strain>
        <tissue evidence="2">Muscle</tissue>
    </source>
</reference>
<accession>A0A2T7PUE7</accession>
<gene>
    <name evidence="2" type="ORF">C0Q70_04031</name>
</gene>
<sequence length="244" mass="28001">MDLFASSQGLDIEQRKREKKKNRELLSSYEIYLDVAEDHVNEGSSKNKQTIEEEQKKSKLQEFDESEVHAHSDQEQRQKRKKKRPRSQDMDICDVHVSRDLGNSMLQISSDSKAHTNVPEDSSACKEQRKDKYKLKGLNKNELCADSEQEQRHAVKKKTRKHKSIDMDVCDVNVSGDFDDDQNGGVEVYPSRNEICADGKKGHSEAESKCASDDVHNGDENTITWMFTVWQVLHISRGTFLTPE</sequence>
<dbReference type="Proteomes" id="UP000245119">
    <property type="component" value="Linkage Group LG2"/>
</dbReference>
<feature type="region of interest" description="Disordered" evidence="1">
    <location>
        <begin position="1"/>
        <end position="23"/>
    </location>
</feature>
<feature type="compositionally biased region" description="Basic and acidic residues" evidence="1">
    <location>
        <begin position="12"/>
        <end position="23"/>
    </location>
</feature>
<dbReference type="AlphaFoldDB" id="A0A2T7PUE7"/>
<feature type="compositionally biased region" description="Basic and acidic residues" evidence="1">
    <location>
        <begin position="49"/>
        <end position="77"/>
    </location>
</feature>
<feature type="compositionally biased region" description="Basic and acidic residues" evidence="1">
    <location>
        <begin position="86"/>
        <end position="99"/>
    </location>
</feature>
<evidence type="ECO:0000313" key="3">
    <source>
        <dbReference type="Proteomes" id="UP000245119"/>
    </source>
</evidence>
<comment type="caution">
    <text evidence="2">The sequence shown here is derived from an EMBL/GenBank/DDBJ whole genome shotgun (WGS) entry which is preliminary data.</text>
</comment>
<protein>
    <submittedName>
        <fullName evidence="2">Uncharacterized protein</fullName>
    </submittedName>
</protein>
<name>A0A2T7PUE7_POMCA</name>